<evidence type="ECO:0000256" key="4">
    <source>
        <dbReference type="ARBA" id="ARBA00022679"/>
    </source>
</evidence>
<evidence type="ECO:0000256" key="7">
    <source>
        <dbReference type="ARBA" id="ARBA00022989"/>
    </source>
</evidence>
<dbReference type="CDD" id="cd17546">
    <property type="entry name" value="REC_hyHK_CKI1_RcsC-like"/>
    <property type="match status" value="1"/>
</dbReference>
<name>A0A5A8ELA1_CAFRO</name>
<dbReference type="AlphaFoldDB" id="A0A5A8ELA1"/>
<feature type="domain" description="Response regulatory" evidence="12">
    <location>
        <begin position="945"/>
        <end position="1094"/>
    </location>
</feature>
<dbReference type="Pfam" id="PF03924">
    <property type="entry name" value="CHASE"/>
    <property type="match status" value="1"/>
</dbReference>
<evidence type="ECO:0000313" key="14">
    <source>
        <dbReference type="Proteomes" id="UP000322899"/>
    </source>
</evidence>
<feature type="domain" description="Histidine kinase" evidence="11">
    <location>
        <begin position="548"/>
        <end position="854"/>
    </location>
</feature>
<dbReference type="InterPro" id="IPR042240">
    <property type="entry name" value="CHASE_sf"/>
</dbReference>
<dbReference type="GO" id="GO:0009927">
    <property type="term" value="F:histidine phosphotransfer kinase activity"/>
    <property type="evidence" value="ECO:0007669"/>
    <property type="project" value="TreeGrafter"/>
</dbReference>
<evidence type="ECO:0000259" key="12">
    <source>
        <dbReference type="PROSITE" id="PS50110"/>
    </source>
</evidence>
<keyword evidence="6" id="KW-0418">Kinase</keyword>
<dbReference type="Gene3D" id="3.30.450.350">
    <property type="entry name" value="CHASE domain"/>
    <property type="match status" value="1"/>
</dbReference>
<evidence type="ECO:0000259" key="11">
    <source>
        <dbReference type="PROSITE" id="PS50109"/>
    </source>
</evidence>
<keyword evidence="8" id="KW-0472">Membrane</keyword>
<evidence type="ECO:0000256" key="5">
    <source>
        <dbReference type="ARBA" id="ARBA00022692"/>
    </source>
</evidence>
<dbReference type="InterPro" id="IPR011006">
    <property type="entry name" value="CheY-like_superfamily"/>
</dbReference>
<dbReference type="InterPro" id="IPR005467">
    <property type="entry name" value="His_kinase_dom"/>
</dbReference>
<dbReference type="InterPro" id="IPR003594">
    <property type="entry name" value="HATPase_dom"/>
</dbReference>
<dbReference type="PROSITE" id="PS50109">
    <property type="entry name" value="HIS_KIN"/>
    <property type="match status" value="1"/>
</dbReference>
<dbReference type="EC" id="2.7.13.3" evidence="3"/>
<evidence type="ECO:0000256" key="3">
    <source>
        <dbReference type="ARBA" id="ARBA00012438"/>
    </source>
</evidence>
<feature type="modified residue" description="4-aspartylphosphate" evidence="9">
    <location>
        <position position="1029"/>
    </location>
</feature>
<keyword evidence="5" id="KW-0812">Transmembrane</keyword>
<protein>
    <recommendedName>
        <fullName evidence="3">histidine kinase</fullName>
        <ecNumber evidence="3">2.7.13.3</ecNumber>
    </recommendedName>
</protein>
<evidence type="ECO:0000256" key="8">
    <source>
        <dbReference type="ARBA" id="ARBA00023136"/>
    </source>
</evidence>
<organism evidence="13 14">
    <name type="scientific">Cafeteria roenbergensis</name>
    <name type="common">Marine flagellate</name>
    <dbReference type="NCBI Taxonomy" id="33653"/>
    <lineage>
        <taxon>Eukaryota</taxon>
        <taxon>Sar</taxon>
        <taxon>Stramenopiles</taxon>
        <taxon>Bigyra</taxon>
        <taxon>Opalozoa</taxon>
        <taxon>Bicosoecida</taxon>
        <taxon>Cafeteriaceae</taxon>
        <taxon>Cafeteria</taxon>
    </lineage>
</organism>
<dbReference type="GO" id="GO:0005886">
    <property type="term" value="C:plasma membrane"/>
    <property type="evidence" value="ECO:0007669"/>
    <property type="project" value="TreeGrafter"/>
</dbReference>
<dbReference type="OrthoDB" id="46285at2759"/>
<dbReference type="PANTHER" id="PTHR43047:SF62">
    <property type="entry name" value="SENSOR HISTIDINE KINASE DPIB"/>
    <property type="match status" value="1"/>
</dbReference>
<comment type="subcellular location">
    <subcellularLocation>
        <location evidence="2">Membrane</location>
    </subcellularLocation>
</comment>
<keyword evidence="9" id="KW-0597">Phosphoprotein</keyword>
<accession>A0A5A8ELA1</accession>
<feature type="region of interest" description="Disordered" evidence="10">
    <location>
        <begin position="687"/>
        <end position="709"/>
    </location>
</feature>
<evidence type="ECO:0000256" key="10">
    <source>
        <dbReference type="SAM" id="MobiDB-lite"/>
    </source>
</evidence>
<gene>
    <name evidence="13" type="ORF">FNF27_00652</name>
</gene>
<dbReference type="SUPFAM" id="SSF52172">
    <property type="entry name" value="CheY-like"/>
    <property type="match status" value="1"/>
</dbReference>
<comment type="caution">
    <text evidence="13">The sequence shown here is derived from an EMBL/GenBank/DDBJ whole genome shotgun (WGS) entry which is preliminary data.</text>
</comment>
<proteinExistence type="predicted"/>
<comment type="catalytic activity">
    <reaction evidence="1">
        <text>ATP + protein L-histidine = ADP + protein N-phospho-L-histidine.</text>
        <dbReference type="EC" id="2.7.13.3"/>
    </reaction>
</comment>
<reference evidence="13 14" key="1">
    <citation type="submission" date="2019-07" db="EMBL/GenBank/DDBJ databases">
        <title>Genomes of Cafeteria roenbergensis.</title>
        <authorList>
            <person name="Fischer M.G."/>
            <person name="Hackl T."/>
            <person name="Roman M."/>
        </authorList>
    </citation>
    <scope>NUCLEOTIDE SEQUENCE [LARGE SCALE GENOMIC DNA]</scope>
    <source>
        <strain evidence="13 14">E4-10P</strain>
    </source>
</reference>
<keyword evidence="4" id="KW-0808">Transferase</keyword>
<dbReference type="SMART" id="SM00448">
    <property type="entry name" value="REC"/>
    <property type="match status" value="1"/>
</dbReference>
<evidence type="ECO:0000256" key="6">
    <source>
        <dbReference type="ARBA" id="ARBA00022777"/>
    </source>
</evidence>
<dbReference type="SMART" id="SM00387">
    <property type="entry name" value="HATPase_c"/>
    <property type="match status" value="1"/>
</dbReference>
<evidence type="ECO:0000256" key="9">
    <source>
        <dbReference type="PROSITE-ProRule" id="PRU00169"/>
    </source>
</evidence>
<dbReference type="Gene3D" id="3.40.50.2300">
    <property type="match status" value="1"/>
</dbReference>
<feature type="region of interest" description="Disordered" evidence="10">
    <location>
        <begin position="749"/>
        <end position="770"/>
    </location>
</feature>
<dbReference type="Proteomes" id="UP000322899">
    <property type="component" value="Unassembled WGS sequence"/>
</dbReference>
<evidence type="ECO:0000256" key="1">
    <source>
        <dbReference type="ARBA" id="ARBA00000085"/>
    </source>
</evidence>
<dbReference type="InterPro" id="IPR036890">
    <property type="entry name" value="HATPase_C_sf"/>
</dbReference>
<keyword evidence="7" id="KW-1133">Transmembrane helix</keyword>
<dbReference type="PANTHER" id="PTHR43047">
    <property type="entry name" value="TWO-COMPONENT HISTIDINE PROTEIN KINASE"/>
    <property type="match status" value="1"/>
</dbReference>
<dbReference type="SUPFAM" id="SSF55874">
    <property type="entry name" value="ATPase domain of HSP90 chaperone/DNA topoisomerase II/histidine kinase"/>
    <property type="match status" value="2"/>
</dbReference>
<sequence length="1099" mass="114555">MRQIDLAARSLEALPPSDNETVARNAPLALAAGALTSGDGAPFLGVSFSRALRAAEAPSWEAMVTRETGNVARVRDGSPGGNGTESSPTPFAINGTAFASEFVVPAKFSNPVPGVDLASISTERANALLRASRTNRISMTGQVLSLRSRFPLLFFYTPVFAPVGARTEAASGRVGLVKAPTAVGQRTVPNVTLTTRGVLPHPSDRYLLGVVSGSISASELVSTWRRVAGGISHVDVLLVDVTSDTNVCGDVSGAAGPGGNRTSPAPVVLSRTCRDGSSDPFAAGPPPTALSPDLGELVRADTSDPITLNCSKPEAIGFAVVEGQTLVDFRNLALSAVDNRPEGELARQRLAAMCRQVESELEGRAGSRLRAQWFLEVAGRRWKLVAVASPSFEAASGGLSVALAVIMVVLSTLLFGGLAAATTLSLAAAAEREQRELHEASERLRISRNVHHTTVSYLAHEIRGGLTVTSVGAGLTAECLLDDGLRLPSGEVIGPDRLFGTGPGQSITDVLATPASGDGDGGEGAVSAVALLRDLQRIQCASASSLLLIKDAFDVVALETGTLSVKLGRVQPREFVKTMADRYRLMSAVPIESQVDGDVPESVLTDPLRCEQVLLNGLTNAIKHTARGKIVLRVRMVNRPLGSAWYRAQSSKMNFFEQAAHQSSGRSESEIVPRDGFSVSGRVEPACQPEQEQLGGKAGGTPRSTGASMRESLDADGESLHGLGLSDASFVAPAGMSAVLESGSALNSAREAGSSTTYGADGDAKRPPQRRSAPFVVFTVTDSGGGLHGVDPAFLLRPFVTDGQSLPATRLHVRSTGLGLPIAAQVAELVGGRVGLRDDGRGHTTFALSVPVVPPPRMVEGLDPLDPIRLEARGLLRSTRAARRELRTTLRDSADAKDGPAAVGEAGLVSARTAGPQRADAPEGSVAPGLEVLKGRAAGPLCGKLILVVDDEPMVLASTSRLLRRLGCDVVSTQNPDDAVRALAFAGQTSSSFHLARAASVRVRGSGAEARLAGPEEPGKRTFSAAFLDIVMPRRHGDDVARELRGGGCATPLLAVTGNVTERDIATYRRCGFSGVLGKPLSKALVVSVLYQLGVCPSE</sequence>
<dbReference type="InterPro" id="IPR001789">
    <property type="entry name" value="Sig_transdc_resp-reg_receiver"/>
</dbReference>
<evidence type="ECO:0000313" key="13">
    <source>
        <dbReference type="EMBL" id="KAA0178104.1"/>
    </source>
</evidence>
<dbReference type="GO" id="GO:0000155">
    <property type="term" value="F:phosphorelay sensor kinase activity"/>
    <property type="evidence" value="ECO:0007669"/>
    <property type="project" value="TreeGrafter"/>
</dbReference>
<dbReference type="EMBL" id="VLTO01000002">
    <property type="protein sequence ID" value="KAA0178104.1"/>
    <property type="molecule type" value="Genomic_DNA"/>
</dbReference>
<dbReference type="InterPro" id="IPR006189">
    <property type="entry name" value="CHASE_dom"/>
</dbReference>
<dbReference type="PROSITE" id="PS50110">
    <property type="entry name" value="RESPONSE_REGULATORY"/>
    <property type="match status" value="1"/>
</dbReference>
<evidence type="ECO:0000256" key="2">
    <source>
        <dbReference type="ARBA" id="ARBA00004370"/>
    </source>
</evidence>
<dbReference type="Gene3D" id="3.30.565.10">
    <property type="entry name" value="Histidine kinase-like ATPase, C-terminal domain"/>
    <property type="match status" value="1"/>
</dbReference>